<feature type="region of interest" description="Disordered" evidence="3">
    <location>
        <begin position="173"/>
        <end position="194"/>
    </location>
</feature>
<name>A0A918L2Y7_9ACTN</name>
<protein>
    <submittedName>
        <fullName evidence="6">Transposase</fullName>
    </submittedName>
</protein>
<evidence type="ECO:0000256" key="2">
    <source>
        <dbReference type="ARBA" id="ARBA00022723"/>
    </source>
</evidence>
<dbReference type="Pfam" id="PF13613">
    <property type="entry name" value="HTH_Tnp_4"/>
    <property type="match status" value="1"/>
</dbReference>
<dbReference type="EMBL" id="BMTL01000008">
    <property type="protein sequence ID" value="GGR83603.1"/>
    <property type="molecule type" value="Genomic_DNA"/>
</dbReference>
<dbReference type="AlphaFoldDB" id="A0A918L2Y7"/>
<feature type="domain" description="Transposase Helix-turn-helix" evidence="5">
    <location>
        <begin position="65"/>
        <end position="109"/>
    </location>
</feature>
<dbReference type="InterPro" id="IPR027806">
    <property type="entry name" value="HARBI1_dom"/>
</dbReference>
<reference evidence="6" key="2">
    <citation type="submission" date="2020-09" db="EMBL/GenBank/DDBJ databases">
        <authorList>
            <person name="Sun Q."/>
            <person name="Ohkuma M."/>
        </authorList>
    </citation>
    <scope>NUCLEOTIDE SEQUENCE</scope>
    <source>
        <strain evidence="6">JCM 4386</strain>
    </source>
</reference>
<dbReference type="Proteomes" id="UP000606194">
    <property type="component" value="Unassembled WGS sequence"/>
</dbReference>
<reference evidence="6" key="1">
    <citation type="journal article" date="2014" name="Int. J. Syst. Evol. Microbiol.">
        <title>Complete genome sequence of Corynebacterium casei LMG S-19264T (=DSM 44701T), isolated from a smear-ripened cheese.</title>
        <authorList>
            <consortium name="US DOE Joint Genome Institute (JGI-PGF)"/>
            <person name="Walter F."/>
            <person name="Albersmeier A."/>
            <person name="Kalinowski J."/>
            <person name="Ruckert C."/>
        </authorList>
    </citation>
    <scope>NUCLEOTIDE SEQUENCE</scope>
    <source>
        <strain evidence="6">JCM 4386</strain>
    </source>
</reference>
<dbReference type="Pfam" id="PF13359">
    <property type="entry name" value="DDE_Tnp_4"/>
    <property type="match status" value="1"/>
</dbReference>
<comment type="caution">
    <text evidence="6">The sequence shown here is derived from an EMBL/GenBank/DDBJ whole genome shotgun (WGS) entry which is preliminary data.</text>
</comment>
<dbReference type="RefSeq" id="WP_190149146.1">
    <property type="nucleotide sequence ID" value="NZ_BMTL01000008.1"/>
</dbReference>
<evidence type="ECO:0000313" key="7">
    <source>
        <dbReference type="Proteomes" id="UP000606194"/>
    </source>
</evidence>
<evidence type="ECO:0000259" key="5">
    <source>
        <dbReference type="Pfam" id="PF13613"/>
    </source>
</evidence>
<accession>A0A918L2Y7</accession>
<organism evidence="6 7">
    <name type="scientific">Streptomyces humidus</name>
    <dbReference type="NCBI Taxonomy" id="52259"/>
    <lineage>
        <taxon>Bacteria</taxon>
        <taxon>Bacillati</taxon>
        <taxon>Actinomycetota</taxon>
        <taxon>Actinomycetes</taxon>
        <taxon>Kitasatosporales</taxon>
        <taxon>Streptomycetaceae</taxon>
        <taxon>Streptomyces</taxon>
    </lineage>
</organism>
<dbReference type="GO" id="GO:0046872">
    <property type="term" value="F:metal ion binding"/>
    <property type="evidence" value="ECO:0007669"/>
    <property type="project" value="UniProtKB-KW"/>
</dbReference>
<evidence type="ECO:0000259" key="4">
    <source>
        <dbReference type="Pfam" id="PF13359"/>
    </source>
</evidence>
<gene>
    <name evidence="6" type="ORF">GCM10010269_23410</name>
</gene>
<proteinExistence type="predicted"/>
<evidence type="ECO:0000313" key="6">
    <source>
        <dbReference type="EMBL" id="GGR83603.1"/>
    </source>
</evidence>
<keyword evidence="7" id="KW-1185">Reference proteome</keyword>
<sequence length="328" mass="36990">MTHQARAAMSHPAFCGVSDQHLGELATELAPRWEARCESGRHDRRGGAREREAGAGPKYEFVFVDRLLVMLVHLRTGLTHEALGVIYEVGSSTIGRAIGEIRPLLASRGFAVPDRPEVRLRTLEDVFAYAEAEQVTLRIDGMETQVRRPKAGRPGRRAFVSGKRKQNTIKTTTVSDGQGRTLWSGAERPGRMHDQTSVRTEGIAEQFRQHPNVKAEVDDGYLGLANEFPDQVSAPPRKPKGLDDDDGLLTERYGWREAKRRQSSRRICVEHANAEHRQWRPLQRYTGRRETYGETHRAVASLVSDRAARRTTRRKPSTELVHVRTMAC</sequence>
<keyword evidence="2" id="KW-0479">Metal-binding</keyword>
<evidence type="ECO:0000256" key="3">
    <source>
        <dbReference type="SAM" id="MobiDB-lite"/>
    </source>
</evidence>
<feature type="domain" description="DDE Tnp4" evidence="4">
    <location>
        <begin position="139"/>
        <end position="292"/>
    </location>
</feature>
<comment type="cofactor">
    <cofactor evidence="1">
        <name>a divalent metal cation</name>
        <dbReference type="ChEBI" id="CHEBI:60240"/>
    </cofactor>
</comment>
<dbReference type="InterPro" id="IPR027805">
    <property type="entry name" value="Transposase_HTH_dom"/>
</dbReference>
<evidence type="ECO:0000256" key="1">
    <source>
        <dbReference type="ARBA" id="ARBA00001968"/>
    </source>
</evidence>